<protein>
    <submittedName>
        <fullName evidence="3">Phage integrase family protein</fullName>
    </submittedName>
</protein>
<evidence type="ECO:0000313" key="3">
    <source>
        <dbReference type="EMBL" id="QDT10065.1"/>
    </source>
</evidence>
<feature type="domain" description="Tyr recombinase" evidence="2">
    <location>
        <begin position="91"/>
        <end position="276"/>
    </location>
</feature>
<dbReference type="GO" id="GO:0006310">
    <property type="term" value="P:DNA recombination"/>
    <property type="evidence" value="ECO:0007669"/>
    <property type="project" value="UniProtKB-KW"/>
</dbReference>
<organism evidence="3 4">
    <name type="scientific">Stieleria marina</name>
    <dbReference type="NCBI Taxonomy" id="1930275"/>
    <lineage>
        <taxon>Bacteria</taxon>
        <taxon>Pseudomonadati</taxon>
        <taxon>Planctomycetota</taxon>
        <taxon>Planctomycetia</taxon>
        <taxon>Pirellulales</taxon>
        <taxon>Pirellulaceae</taxon>
        <taxon>Stieleria</taxon>
    </lineage>
</organism>
<gene>
    <name evidence="3" type="ORF">K239x_20190</name>
</gene>
<dbReference type="CDD" id="cd00397">
    <property type="entry name" value="DNA_BRE_C"/>
    <property type="match status" value="1"/>
</dbReference>
<dbReference type="AlphaFoldDB" id="A0A517NSI1"/>
<name>A0A517NSI1_9BACT</name>
<dbReference type="InterPro" id="IPR011010">
    <property type="entry name" value="DNA_brk_join_enz"/>
</dbReference>
<proteinExistence type="predicted"/>
<dbReference type="InterPro" id="IPR013762">
    <property type="entry name" value="Integrase-like_cat_sf"/>
</dbReference>
<dbReference type="SUPFAM" id="SSF56349">
    <property type="entry name" value="DNA breaking-rejoining enzymes"/>
    <property type="match status" value="1"/>
</dbReference>
<dbReference type="Proteomes" id="UP000319817">
    <property type="component" value="Chromosome"/>
</dbReference>
<dbReference type="EMBL" id="CP036526">
    <property type="protein sequence ID" value="QDT10065.1"/>
    <property type="molecule type" value="Genomic_DNA"/>
</dbReference>
<evidence type="ECO:0000256" key="1">
    <source>
        <dbReference type="ARBA" id="ARBA00023172"/>
    </source>
</evidence>
<sequence length="292" mass="33289">MKNEDITASRLDALHRQTERFVQFAGELEPVTSIKSPILLQYYNHLLELGISDSYKRDCWATAKQMIRFAWEQEILSDLPRNIDSFSIAIGLQQLVLFEGYEIRMLVDESSERSKLFWLLMLNTGMQQKDVANLKHSEIDLEARTITRKRGKTKKHDNVPSVTYALWDCTAELLEKYVTEGEPAIKNVSGGSLYTEATKPDGKLKKTDAIKSAYFRVCKKTGRAKPLKALRKSTATFIENNYDEPLSQLFLCHAPRSVAGKNYVVPSMDRLAEALRSAEEHFFPEVEAESSE</sequence>
<evidence type="ECO:0000259" key="2">
    <source>
        <dbReference type="PROSITE" id="PS51898"/>
    </source>
</evidence>
<keyword evidence="4" id="KW-1185">Reference proteome</keyword>
<keyword evidence="1" id="KW-0233">DNA recombination</keyword>
<accession>A0A517NSI1</accession>
<dbReference type="PROSITE" id="PS51898">
    <property type="entry name" value="TYR_RECOMBINASE"/>
    <property type="match status" value="1"/>
</dbReference>
<dbReference type="GO" id="GO:0015074">
    <property type="term" value="P:DNA integration"/>
    <property type="evidence" value="ECO:0007669"/>
    <property type="project" value="InterPro"/>
</dbReference>
<dbReference type="GO" id="GO:0003677">
    <property type="term" value="F:DNA binding"/>
    <property type="evidence" value="ECO:0007669"/>
    <property type="project" value="InterPro"/>
</dbReference>
<dbReference type="OrthoDB" id="215580at2"/>
<dbReference type="Pfam" id="PF00589">
    <property type="entry name" value="Phage_integrase"/>
    <property type="match status" value="1"/>
</dbReference>
<dbReference type="RefSeq" id="WP_145417603.1">
    <property type="nucleotide sequence ID" value="NZ_CP036526.1"/>
</dbReference>
<dbReference type="InterPro" id="IPR002104">
    <property type="entry name" value="Integrase_catalytic"/>
</dbReference>
<reference evidence="3 4" key="1">
    <citation type="submission" date="2019-02" db="EMBL/GenBank/DDBJ databases">
        <title>Deep-cultivation of Planctomycetes and their phenomic and genomic characterization uncovers novel biology.</title>
        <authorList>
            <person name="Wiegand S."/>
            <person name="Jogler M."/>
            <person name="Boedeker C."/>
            <person name="Pinto D."/>
            <person name="Vollmers J."/>
            <person name="Rivas-Marin E."/>
            <person name="Kohn T."/>
            <person name="Peeters S.H."/>
            <person name="Heuer A."/>
            <person name="Rast P."/>
            <person name="Oberbeckmann S."/>
            <person name="Bunk B."/>
            <person name="Jeske O."/>
            <person name="Meyerdierks A."/>
            <person name="Storesund J.E."/>
            <person name="Kallscheuer N."/>
            <person name="Luecker S."/>
            <person name="Lage O.M."/>
            <person name="Pohl T."/>
            <person name="Merkel B.J."/>
            <person name="Hornburger P."/>
            <person name="Mueller R.-W."/>
            <person name="Bruemmer F."/>
            <person name="Labrenz M."/>
            <person name="Spormann A.M."/>
            <person name="Op den Camp H."/>
            <person name="Overmann J."/>
            <person name="Amann R."/>
            <person name="Jetten M.S.M."/>
            <person name="Mascher T."/>
            <person name="Medema M.H."/>
            <person name="Devos D.P."/>
            <person name="Kaster A.-K."/>
            <person name="Ovreas L."/>
            <person name="Rohde M."/>
            <person name="Galperin M.Y."/>
            <person name="Jogler C."/>
        </authorList>
    </citation>
    <scope>NUCLEOTIDE SEQUENCE [LARGE SCALE GENOMIC DNA]</scope>
    <source>
        <strain evidence="3 4">K23_9</strain>
    </source>
</reference>
<evidence type="ECO:0000313" key="4">
    <source>
        <dbReference type="Proteomes" id="UP000319817"/>
    </source>
</evidence>
<dbReference type="Gene3D" id="1.10.443.10">
    <property type="entry name" value="Intergrase catalytic core"/>
    <property type="match status" value="1"/>
</dbReference>